<keyword evidence="4 8" id="KW-0800">Toxin</keyword>
<evidence type="ECO:0000313" key="10">
    <source>
        <dbReference type="Proteomes" id="UP000525078"/>
    </source>
</evidence>
<evidence type="ECO:0000256" key="8">
    <source>
        <dbReference type="RuleBase" id="RU004915"/>
    </source>
</evidence>
<dbReference type="GO" id="GO:0090729">
    <property type="term" value="F:toxin activity"/>
    <property type="evidence" value="ECO:0007669"/>
    <property type="project" value="UniProtKB-KW"/>
</dbReference>
<comment type="catalytic activity">
    <reaction evidence="1 8">
        <text>Endohydrolysis of the N-glycosidic bond at one specific adenosine on the 28S rRNA.</text>
        <dbReference type="EC" id="3.2.2.22"/>
    </reaction>
</comment>
<dbReference type="PANTHER" id="PTHR33453:SF9">
    <property type="entry name" value="ALBUMIN B-32"/>
    <property type="match status" value="1"/>
</dbReference>
<dbReference type="Gene3D" id="3.40.420.10">
    <property type="entry name" value="Ricin (A subunit), domain 1"/>
    <property type="match status" value="1"/>
</dbReference>
<dbReference type="GO" id="GO:0006952">
    <property type="term" value="P:defense response"/>
    <property type="evidence" value="ECO:0007669"/>
    <property type="project" value="UniProtKB-KW"/>
</dbReference>
<dbReference type="EC" id="3.2.2.22" evidence="3 8"/>
<evidence type="ECO:0000256" key="3">
    <source>
        <dbReference type="ARBA" id="ARBA00012001"/>
    </source>
</evidence>
<dbReference type="InterPro" id="IPR016138">
    <property type="entry name" value="Ribosome_inactivat_prot_sub1"/>
</dbReference>
<dbReference type="EMBL" id="JAATIP010000068">
    <property type="protein sequence ID" value="KAF4379803.1"/>
    <property type="molecule type" value="Genomic_DNA"/>
</dbReference>
<name>A0A7J6GA17_CANSA</name>
<comment type="caution">
    <text evidence="9">The sequence shown here is derived from an EMBL/GenBank/DDBJ whole genome shotgun (WGS) entry which is preliminary data.</text>
</comment>
<dbReference type="AlphaFoldDB" id="A0A7J6GA17"/>
<evidence type="ECO:0000313" key="9">
    <source>
        <dbReference type="EMBL" id="KAF4379803.1"/>
    </source>
</evidence>
<reference evidence="9 10" key="1">
    <citation type="journal article" date="2020" name="bioRxiv">
        <title>Sequence and annotation of 42 cannabis genomes reveals extensive copy number variation in cannabinoid synthesis and pathogen resistance genes.</title>
        <authorList>
            <person name="Mckernan K.J."/>
            <person name="Helbert Y."/>
            <person name="Kane L.T."/>
            <person name="Ebling H."/>
            <person name="Zhang L."/>
            <person name="Liu B."/>
            <person name="Eaton Z."/>
            <person name="Mclaughlin S."/>
            <person name="Kingan S."/>
            <person name="Baybayan P."/>
            <person name="Concepcion G."/>
            <person name="Jordan M."/>
            <person name="Riva A."/>
            <person name="Barbazuk W."/>
            <person name="Harkins T."/>
        </authorList>
    </citation>
    <scope>NUCLEOTIDE SEQUENCE [LARGE SCALE GENOMIC DNA]</scope>
    <source>
        <strain evidence="10">cv. Jamaican Lion 4</strain>
        <tissue evidence="9">Leaf</tissue>
    </source>
</reference>
<dbReference type="Pfam" id="PF00161">
    <property type="entry name" value="RIP"/>
    <property type="match status" value="1"/>
</dbReference>
<keyword evidence="7 8" id="KW-0652">Protein synthesis inhibitor</keyword>
<evidence type="ECO:0000256" key="4">
    <source>
        <dbReference type="ARBA" id="ARBA00022656"/>
    </source>
</evidence>
<dbReference type="GO" id="GO:0017148">
    <property type="term" value="P:negative regulation of translation"/>
    <property type="evidence" value="ECO:0007669"/>
    <property type="project" value="UniProtKB-KW"/>
</dbReference>
<dbReference type="InterPro" id="IPR036041">
    <property type="entry name" value="Ribosome-inact_prot_sf"/>
</dbReference>
<evidence type="ECO:0000256" key="7">
    <source>
        <dbReference type="ARBA" id="ARBA00023193"/>
    </source>
</evidence>
<comment type="similarity">
    <text evidence="2">Belongs to the ribosome-inactivating protein family. Type 1 RIP subfamily.</text>
</comment>
<dbReference type="PANTHER" id="PTHR33453">
    <property type="match status" value="1"/>
</dbReference>
<dbReference type="Proteomes" id="UP000525078">
    <property type="component" value="Unassembled WGS sequence"/>
</dbReference>
<dbReference type="InterPro" id="IPR001574">
    <property type="entry name" value="Ribosome_inactivat_prot"/>
</dbReference>
<evidence type="ECO:0000256" key="2">
    <source>
        <dbReference type="ARBA" id="ARBA00008544"/>
    </source>
</evidence>
<evidence type="ECO:0000256" key="5">
    <source>
        <dbReference type="ARBA" id="ARBA00022801"/>
    </source>
</evidence>
<keyword evidence="5 8" id="KW-0378">Hydrolase</keyword>
<proteinExistence type="inferred from homology"/>
<gene>
    <name evidence="9" type="ORF">F8388_023820</name>
</gene>
<accession>A0A7J6GA17</accession>
<sequence length="274" mass="31741">MATREVIFEEKLKIDQGVAGEYLQLIRRIREKLGKINENGRGFSQTAVALADVEALFDLILSTSLVENSIRFRFRTEDVYLIGFKIEQNGNWFAFEDTKELIRGSQSLGFNSSYQKLDKMPIGFQNLRQSIINLATTGNDRSTWPHDLTRVIMFTSESLRFKPIAELMQSVLQNPHEEPPVIIETWVKDLVHNWEYLCKFVHLSNSKSGVRKEDIYKLKVGLQAKHLKVPYNFDRDWPCEESKLKGKEVPLVELKIVVDRIVSIMGILVKFKDY</sequence>
<keyword evidence="6 8" id="KW-0611">Plant defense</keyword>
<dbReference type="GO" id="GO:0030598">
    <property type="term" value="F:rRNA N-glycosylase activity"/>
    <property type="evidence" value="ECO:0007669"/>
    <property type="project" value="UniProtKB-EC"/>
</dbReference>
<protein>
    <recommendedName>
        <fullName evidence="3 8">rRNA N-glycosylase</fullName>
        <ecNumber evidence="3 8">3.2.2.22</ecNumber>
    </recommendedName>
</protein>
<dbReference type="SUPFAM" id="SSF56371">
    <property type="entry name" value="Ribosome inactivating proteins (RIP)"/>
    <property type="match status" value="1"/>
</dbReference>
<evidence type="ECO:0000256" key="1">
    <source>
        <dbReference type="ARBA" id="ARBA00000237"/>
    </source>
</evidence>
<evidence type="ECO:0000256" key="6">
    <source>
        <dbReference type="ARBA" id="ARBA00022821"/>
    </source>
</evidence>
<organism evidence="9 10">
    <name type="scientific">Cannabis sativa</name>
    <name type="common">Hemp</name>
    <name type="synonym">Marijuana</name>
    <dbReference type="NCBI Taxonomy" id="3483"/>
    <lineage>
        <taxon>Eukaryota</taxon>
        <taxon>Viridiplantae</taxon>
        <taxon>Streptophyta</taxon>
        <taxon>Embryophyta</taxon>
        <taxon>Tracheophyta</taxon>
        <taxon>Spermatophyta</taxon>
        <taxon>Magnoliopsida</taxon>
        <taxon>eudicotyledons</taxon>
        <taxon>Gunneridae</taxon>
        <taxon>Pentapetalae</taxon>
        <taxon>rosids</taxon>
        <taxon>fabids</taxon>
        <taxon>Rosales</taxon>
        <taxon>Cannabaceae</taxon>
        <taxon>Cannabis</taxon>
    </lineage>
</organism>